<dbReference type="EMBL" id="ACZL01000023">
    <property type="protein sequence ID" value="EHI55388.1"/>
    <property type="molecule type" value="Genomic_DNA"/>
</dbReference>
<dbReference type="FunFam" id="3.30.70.260:FF:000008">
    <property type="entry name" value="D-3-phosphoglycerate dehydrogenase, chloroplastic"/>
    <property type="match status" value="1"/>
</dbReference>
<dbReference type="InterPro" id="IPR051318">
    <property type="entry name" value="Fe-S_L-Ser"/>
</dbReference>
<dbReference type="eggNOG" id="COG1760">
    <property type="taxonomic scope" value="Bacteria"/>
</dbReference>
<comment type="caution">
    <text evidence="14">The sequence shown here is derived from an EMBL/GenBank/DDBJ whole genome shotgun (WGS) entry which is preliminary data.</text>
</comment>
<evidence type="ECO:0000256" key="3">
    <source>
        <dbReference type="ARBA" id="ARBA00008636"/>
    </source>
</evidence>
<keyword evidence="7 11" id="KW-0408">Iron</keyword>
<name>G5GIY4_9FIRM</name>
<reference evidence="14 15" key="1">
    <citation type="submission" date="2011-08" db="EMBL/GenBank/DDBJ databases">
        <title>The Genome Sequence of Johnsonella ignava ATCC 51276.</title>
        <authorList>
            <consortium name="The Broad Institute Genome Sequencing Platform"/>
            <person name="Earl A."/>
            <person name="Ward D."/>
            <person name="Feldgarden M."/>
            <person name="Gevers D."/>
            <person name="Izard J."/>
            <person name="Blanton J.M."/>
            <person name="Baranova O.V."/>
            <person name="Dewhirst F.E."/>
            <person name="Young S.K."/>
            <person name="Zeng Q."/>
            <person name="Gargeya S."/>
            <person name="Fitzgerald M."/>
            <person name="Haas B."/>
            <person name="Abouelleil A."/>
            <person name="Alvarado L."/>
            <person name="Arachchi H.M."/>
            <person name="Berlin A."/>
            <person name="Brown A."/>
            <person name="Chapman S.B."/>
            <person name="Chen Z."/>
            <person name="Dunbar C."/>
            <person name="Freedman E."/>
            <person name="Gearin G."/>
            <person name="Gellesch M."/>
            <person name="Goldberg J."/>
            <person name="Griggs A."/>
            <person name="Gujja S."/>
            <person name="Heiman D."/>
            <person name="Howarth C."/>
            <person name="Larson L."/>
            <person name="Lui A."/>
            <person name="MacDonald P.J.P."/>
            <person name="Montmayeur A."/>
            <person name="Murphy C."/>
            <person name="Neiman D."/>
            <person name="Pearson M."/>
            <person name="Priest M."/>
            <person name="Roberts A."/>
            <person name="Saif S."/>
            <person name="Shea T."/>
            <person name="Shenoy N."/>
            <person name="Sisk P."/>
            <person name="Stolte C."/>
            <person name="Sykes S."/>
            <person name="Wortman J."/>
            <person name="Nusbaum C."/>
            <person name="Birren B."/>
        </authorList>
    </citation>
    <scope>NUCLEOTIDE SEQUENCE [LARGE SCALE GENOMIC DNA]</scope>
    <source>
        <strain evidence="14 15">ATCC 51276</strain>
    </source>
</reference>
<accession>G5GIY4</accession>
<evidence type="ECO:0000256" key="4">
    <source>
        <dbReference type="ARBA" id="ARBA00022432"/>
    </source>
</evidence>
<comment type="cofactor">
    <cofactor evidence="1 12">
        <name>[4Fe-4S] cluster</name>
        <dbReference type="ChEBI" id="CHEBI:49883"/>
    </cofactor>
</comment>
<dbReference type="SUPFAM" id="SSF143548">
    <property type="entry name" value="Serine metabolism enzymes domain"/>
    <property type="match status" value="1"/>
</dbReference>
<dbReference type="Proteomes" id="UP000003011">
    <property type="component" value="Unassembled WGS sequence"/>
</dbReference>
<evidence type="ECO:0000313" key="14">
    <source>
        <dbReference type="EMBL" id="EHI55388.1"/>
    </source>
</evidence>
<evidence type="ECO:0000256" key="2">
    <source>
        <dbReference type="ARBA" id="ARBA00004742"/>
    </source>
</evidence>
<keyword evidence="9 11" id="KW-0456">Lyase</keyword>
<dbReference type="InterPro" id="IPR029009">
    <property type="entry name" value="ASB_dom_sf"/>
</dbReference>
<dbReference type="SUPFAM" id="SSF55021">
    <property type="entry name" value="ACT-like"/>
    <property type="match status" value="1"/>
</dbReference>
<dbReference type="GO" id="GO:0051539">
    <property type="term" value="F:4 iron, 4 sulfur cluster binding"/>
    <property type="evidence" value="ECO:0007669"/>
    <property type="project" value="UniProtKB-UniRule"/>
</dbReference>
<dbReference type="HOGENOM" id="CLU_086592_0_0_9"/>
<keyword evidence="15" id="KW-1185">Reference proteome</keyword>
<dbReference type="UniPathway" id="UPA00138"/>
<evidence type="ECO:0000256" key="5">
    <source>
        <dbReference type="ARBA" id="ARBA00022485"/>
    </source>
</evidence>
<dbReference type="RefSeq" id="WP_005541213.1">
    <property type="nucleotide sequence ID" value="NZ_JH378833.1"/>
</dbReference>
<gene>
    <name evidence="14" type="ORF">HMPREF9333_01524</name>
</gene>
<dbReference type="PIRSF" id="PIRSF036692">
    <property type="entry name" value="SDH_B"/>
    <property type="match status" value="1"/>
</dbReference>
<feature type="domain" description="ACT" evidence="13">
    <location>
        <begin position="146"/>
        <end position="218"/>
    </location>
</feature>
<evidence type="ECO:0000256" key="7">
    <source>
        <dbReference type="ARBA" id="ARBA00023004"/>
    </source>
</evidence>
<protein>
    <recommendedName>
        <fullName evidence="11">L-serine deaminase</fullName>
    </recommendedName>
</protein>
<organism evidence="14 15">
    <name type="scientific">Johnsonella ignava ATCC 51276</name>
    <dbReference type="NCBI Taxonomy" id="679200"/>
    <lineage>
        <taxon>Bacteria</taxon>
        <taxon>Bacillati</taxon>
        <taxon>Bacillota</taxon>
        <taxon>Clostridia</taxon>
        <taxon>Lachnospirales</taxon>
        <taxon>Lachnospiraceae</taxon>
        <taxon>Johnsonella</taxon>
    </lineage>
</organism>
<dbReference type="PANTHER" id="PTHR30182:SF12">
    <property type="entry name" value="L-SERINE DEHYDRATASE, BETA CHAIN-RELATED"/>
    <property type="match status" value="1"/>
</dbReference>
<dbReference type="GO" id="GO:0046872">
    <property type="term" value="F:metal ion binding"/>
    <property type="evidence" value="ECO:0007669"/>
    <property type="project" value="UniProtKB-UniRule"/>
</dbReference>
<comment type="pathway">
    <text evidence="2 11">Carbohydrate biosynthesis; gluconeogenesis.</text>
</comment>
<dbReference type="InterPro" id="IPR005131">
    <property type="entry name" value="Ser_deHydtase_bsu"/>
</dbReference>
<dbReference type="PANTHER" id="PTHR30182">
    <property type="entry name" value="L-SERINE DEHYDRATASE"/>
    <property type="match status" value="1"/>
</dbReference>
<evidence type="ECO:0000256" key="11">
    <source>
        <dbReference type="PIRNR" id="PIRNR036692"/>
    </source>
</evidence>
<evidence type="ECO:0000259" key="13">
    <source>
        <dbReference type="PROSITE" id="PS51671"/>
    </source>
</evidence>
<dbReference type="PATRIC" id="fig|679200.3.peg.1612"/>
<evidence type="ECO:0000256" key="9">
    <source>
        <dbReference type="ARBA" id="ARBA00023239"/>
    </source>
</evidence>
<keyword evidence="4 11" id="KW-0312">Gluconeogenesis</keyword>
<dbReference type="GO" id="GO:0003941">
    <property type="term" value="F:L-serine ammonia-lyase activity"/>
    <property type="evidence" value="ECO:0007669"/>
    <property type="project" value="UniProtKB-UniRule"/>
</dbReference>
<evidence type="ECO:0000256" key="12">
    <source>
        <dbReference type="RuleBase" id="RU366059"/>
    </source>
</evidence>
<dbReference type="Gene3D" id="3.30.1330.90">
    <property type="entry name" value="D-3-phosphoglycerate dehydrogenase, domain 3"/>
    <property type="match status" value="1"/>
</dbReference>
<dbReference type="STRING" id="679200.HMPREF9333_01524"/>
<evidence type="ECO:0000256" key="10">
    <source>
        <dbReference type="ARBA" id="ARBA00049406"/>
    </source>
</evidence>
<sequence length="219" mass="23613">MNVFDVIGPVMIGPSSSHTAGAARLGNVARTVFAKEPKTAKIGLYGSFAKTGRGHGTDKALIAGILGMPPDDVRIRESFEYAKAAGLKFFFEDIDVPGGHPNTARISLSDDEGNSFTLEGASIGGGSIKVTKLDDYDVELSFEIPTIVVRHIDYPGVIARVTDELYKSSVNICNFMLSRKKKGGDALMTIGMDSMPEKENIEHIKKLDHVTGVEVLDRL</sequence>
<keyword evidence="5 11" id="KW-0004">4Fe-4S</keyword>
<comment type="similarity">
    <text evidence="3 11 12">Belongs to the iron-sulfur dependent L-serine dehydratase family.</text>
</comment>
<evidence type="ECO:0000256" key="1">
    <source>
        <dbReference type="ARBA" id="ARBA00001966"/>
    </source>
</evidence>
<keyword evidence="8 11" id="KW-0411">Iron-sulfur</keyword>
<dbReference type="InterPro" id="IPR004643">
    <property type="entry name" value="Fe-S_L-Ser_bsu"/>
</dbReference>
<dbReference type="Gene3D" id="3.30.70.260">
    <property type="match status" value="1"/>
</dbReference>
<proteinExistence type="inferred from homology"/>
<dbReference type="OrthoDB" id="9813137at2"/>
<evidence type="ECO:0000313" key="15">
    <source>
        <dbReference type="Proteomes" id="UP000003011"/>
    </source>
</evidence>
<dbReference type="InterPro" id="IPR045865">
    <property type="entry name" value="ACT-like_dom_sf"/>
</dbReference>
<dbReference type="GO" id="GO:0006094">
    <property type="term" value="P:gluconeogenesis"/>
    <property type="evidence" value="ECO:0007669"/>
    <property type="project" value="UniProtKB-UniRule"/>
</dbReference>
<keyword evidence="6 11" id="KW-0479">Metal-binding</keyword>
<comment type="catalytic activity">
    <reaction evidence="10 11 12">
        <text>L-serine = pyruvate + NH4(+)</text>
        <dbReference type="Rhea" id="RHEA:19169"/>
        <dbReference type="ChEBI" id="CHEBI:15361"/>
        <dbReference type="ChEBI" id="CHEBI:28938"/>
        <dbReference type="ChEBI" id="CHEBI:33384"/>
        <dbReference type="EC" id="4.3.1.17"/>
    </reaction>
</comment>
<dbReference type="NCBIfam" id="TIGR00719">
    <property type="entry name" value="sda_beta"/>
    <property type="match status" value="1"/>
</dbReference>
<evidence type="ECO:0000256" key="6">
    <source>
        <dbReference type="ARBA" id="ARBA00022723"/>
    </source>
</evidence>
<dbReference type="AlphaFoldDB" id="G5GIY4"/>
<dbReference type="PROSITE" id="PS51671">
    <property type="entry name" value="ACT"/>
    <property type="match status" value="1"/>
</dbReference>
<dbReference type="Pfam" id="PF03315">
    <property type="entry name" value="SDH_beta"/>
    <property type="match status" value="1"/>
</dbReference>
<dbReference type="InterPro" id="IPR002912">
    <property type="entry name" value="ACT_dom"/>
</dbReference>
<evidence type="ECO:0000256" key="8">
    <source>
        <dbReference type="ARBA" id="ARBA00023014"/>
    </source>
</evidence>
<dbReference type="CDD" id="cd04903">
    <property type="entry name" value="ACT_LSD"/>
    <property type="match status" value="1"/>
</dbReference>